<dbReference type="EMBL" id="BJWL01000010">
    <property type="protein sequence ID" value="GFY95625.1"/>
    <property type="molecule type" value="Genomic_DNA"/>
</dbReference>
<comment type="caution">
    <text evidence="1">The sequence shown here is derived from an EMBL/GenBank/DDBJ whole genome shotgun (WGS) entry which is preliminary data.</text>
</comment>
<evidence type="ECO:0000313" key="2">
    <source>
        <dbReference type="Proteomes" id="UP000585474"/>
    </source>
</evidence>
<reference evidence="1 2" key="1">
    <citation type="submission" date="2019-07" db="EMBL/GenBank/DDBJ databases">
        <title>De Novo Assembly of kiwifruit Actinidia rufa.</title>
        <authorList>
            <person name="Sugita-Konishi S."/>
            <person name="Sato K."/>
            <person name="Mori E."/>
            <person name="Abe Y."/>
            <person name="Kisaki G."/>
            <person name="Hamano K."/>
            <person name="Suezawa K."/>
            <person name="Otani M."/>
            <person name="Fukuda T."/>
            <person name="Manabe T."/>
            <person name="Gomi K."/>
            <person name="Tabuchi M."/>
            <person name="Akimitsu K."/>
            <person name="Kataoka I."/>
        </authorList>
    </citation>
    <scope>NUCLEOTIDE SEQUENCE [LARGE SCALE GENOMIC DNA]</scope>
    <source>
        <strain evidence="2">cv. Fuchu</strain>
    </source>
</reference>
<proteinExistence type="predicted"/>
<evidence type="ECO:0008006" key="3">
    <source>
        <dbReference type="Google" id="ProtNLM"/>
    </source>
</evidence>
<evidence type="ECO:0000313" key="1">
    <source>
        <dbReference type="EMBL" id="GFY95625.1"/>
    </source>
</evidence>
<dbReference type="OrthoDB" id="1837636at2759"/>
<organism evidence="1 2">
    <name type="scientific">Actinidia rufa</name>
    <dbReference type="NCBI Taxonomy" id="165716"/>
    <lineage>
        <taxon>Eukaryota</taxon>
        <taxon>Viridiplantae</taxon>
        <taxon>Streptophyta</taxon>
        <taxon>Embryophyta</taxon>
        <taxon>Tracheophyta</taxon>
        <taxon>Spermatophyta</taxon>
        <taxon>Magnoliopsida</taxon>
        <taxon>eudicotyledons</taxon>
        <taxon>Gunneridae</taxon>
        <taxon>Pentapetalae</taxon>
        <taxon>asterids</taxon>
        <taxon>Ericales</taxon>
        <taxon>Actinidiaceae</taxon>
        <taxon>Actinidia</taxon>
    </lineage>
</organism>
<accession>A0A7J0FAD7</accession>
<keyword evidence="2" id="KW-1185">Reference proteome</keyword>
<protein>
    <recommendedName>
        <fullName evidence="3">Late embryogenesis abundant protein, group 2</fullName>
    </recommendedName>
</protein>
<name>A0A7J0FAD7_9ERIC</name>
<dbReference type="Proteomes" id="UP000585474">
    <property type="component" value="Unassembled WGS sequence"/>
</dbReference>
<sequence>MNTARARLLWEIGMGKTIDLSRMMLLSLCAAHTASNKRDSVPFTGFLTELFKRSGVYILVDITRINPEWAIDRSSLSRFEGQRKKRRLEAGAYEEPPMGMAELKEAIMNLGREMGAQMYEFKAEVNSSMSSLEEESRRHTTMLQEMKGMMIRMEAEYDDDEGDEDD</sequence>
<dbReference type="AlphaFoldDB" id="A0A7J0FAD7"/>
<gene>
    <name evidence="1" type="ORF">Acr_10g0010100</name>
</gene>